<reference evidence="6 7" key="1">
    <citation type="submission" date="2019-03" db="EMBL/GenBank/DDBJ databases">
        <title>Sequencing the genomes of 1000 actinobacteria strains.</title>
        <authorList>
            <person name="Klenk H.-P."/>
        </authorList>
    </citation>
    <scope>NUCLEOTIDE SEQUENCE [LARGE SCALE GENOMIC DNA]</scope>
    <source>
        <strain evidence="6 7">DSM 44969</strain>
    </source>
</reference>
<protein>
    <submittedName>
        <fullName evidence="6">AraC-like DNA-binding protein</fullName>
    </submittedName>
</protein>
<keyword evidence="7" id="KW-1185">Reference proteome</keyword>
<evidence type="ECO:0000256" key="1">
    <source>
        <dbReference type="ARBA" id="ARBA00023015"/>
    </source>
</evidence>
<evidence type="ECO:0000256" key="3">
    <source>
        <dbReference type="ARBA" id="ARBA00023163"/>
    </source>
</evidence>
<keyword evidence="3" id="KW-0804">Transcription</keyword>
<dbReference type="RefSeq" id="WP_132426436.1">
    <property type="nucleotide sequence ID" value="NZ_SMFZ01000001.1"/>
</dbReference>
<dbReference type="PROSITE" id="PS00041">
    <property type="entry name" value="HTH_ARAC_FAMILY_1"/>
    <property type="match status" value="1"/>
</dbReference>
<dbReference type="InterPro" id="IPR018060">
    <property type="entry name" value="HTH_AraC"/>
</dbReference>
<organism evidence="6 7">
    <name type="scientific">Pseudonocardia endophytica</name>
    <dbReference type="NCBI Taxonomy" id="401976"/>
    <lineage>
        <taxon>Bacteria</taxon>
        <taxon>Bacillati</taxon>
        <taxon>Actinomycetota</taxon>
        <taxon>Actinomycetes</taxon>
        <taxon>Pseudonocardiales</taxon>
        <taxon>Pseudonocardiaceae</taxon>
        <taxon>Pseudonocardia</taxon>
    </lineage>
</organism>
<evidence type="ECO:0000256" key="4">
    <source>
        <dbReference type="SAM" id="MobiDB-lite"/>
    </source>
</evidence>
<dbReference type="AlphaFoldDB" id="A0A4R1IAW8"/>
<evidence type="ECO:0000313" key="6">
    <source>
        <dbReference type="EMBL" id="TCK27532.1"/>
    </source>
</evidence>
<feature type="region of interest" description="Disordered" evidence="4">
    <location>
        <begin position="295"/>
        <end position="314"/>
    </location>
</feature>
<dbReference type="InterPro" id="IPR050204">
    <property type="entry name" value="AraC_XylS_family_regulators"/>
</dbReference>
<accession>A0A4R1IAW8</accession>
<dbReference type="GO" id="GO:0003700">
    <property type="term" value="F:DNA-binding transcription factor activity"/>
    <property type="evidence" value="ECO:0007669"/>
    <property type="project" value="InterPro"/>
</dbReference>
<dbReference type="SUPFAM" id="SSF46689">
    <property type="entry name" value="Homeodomain-like"/>
    <property type="match status" value="1"/>
</dbReference>
<gene>
    <name evidence="6" type="ORF">EV378_3404</name>
</gene>
<dbReference type="Pfam" id="PF12833">
    <property type="entry name" value="HTH_18"/>
    <property type="match status" value="1"/>
</dbReference>
<dbReference type="OrthoDB" id="9799345at2"/>
<comment type="caution">
    <text evidence="6">The sequence shown here is derived from an EMBL/GenBank/DDBJ whole genome shotgun (WGS) entry which is preliminary data.</text>
</comment>
<name>A0A4R1IAW8_PSEEN</name>
<evidence type="ECO:0000259" key="5">
    <source>
        <dbReference type="PROSITE" id="PS01124"/>
    </source>
</evidence>
<keyword evidence="1" id="KW-0805">Transcription regulation</keyword>
<dbReference type="EMBL" id="SMFZ01000001">
    <property type="protein sequence ID" value="TCK27532.1"/>
    <property type="molecule type" value="Genomic_DNA"/>
</dbReference>
<dbReference type="InterPro" id="IPR009057">
    <property type="entry name" value="Homeodomain-like_sf"/>
</dbReference>
<sequence length="314" mass="33667">MSAHVEWSTRSVDETDAFDYWRDMICDAFVQLSARPRSPEPFSGHIAHSDLDTVQLSTVTAGPQQVDRTTSLIARSHEEFVLASIQLDGRGVVQQSGRDAVLDAGSMAFYDSTRPYTLGFDGPFRQLVVQVPKRALTTRLLTDGTAVPLGRDGPARLVSDFFVGLARGAGSGAEMQALAPHAIGLLDFALGIAADGARPNQAAVSRRVRDAVAAAADQPDASVDTVAAACRTSRRTVFRALSEDGTTFTELLRAERVRRAAQLLRTRPDLPVAVVAARSGFAGPAQLHRAFRRELGTTPGEARTITPPGADRHP</sequence>
<evidence type="ECO:0000256" key="2">
    <source>
        <dbReference type="ARBA" id="ARBA00023125"/>
    </source>
</evidence>
<keyword evidence="2 6" id="KW-0238">DNA-binding</keyword>
<dbReference type="PANTHER" id="PTHR46796:SF6">
    <property type="entry name" value="ARAC SUBFAMILY"/>
    <property type="match status" value="1"/>
</dbReference>
<dbReference type="PROSITE" id="PS01124">
    <property type="entry name" value="HTH_ARAC_FAMILY_2"/>
    <property type="match status" value="1"/>
</dbReference>
<evidence type="ECO:0000313" key="7">
    <source>
        <dbReference type="Proteomes" id="UP000295560"/>
    </source>
</evidence>
<feature type="domain" description="HTH araC/xylS-type" evidence="5">
    <location>
        <begin position="206"/>
        <end position="305"/>
    </location>
</feature>
<dbReference type="InterPro" id="IPR018062">
    <property type="entry name" value="HTH_AraC-typ_CS"/>
</dbReference>
<dbReference type="InterPro" id="IPR035418">
    <property type="entry name" value="AraC-bd_2"/>
</dbReference>
<dbReference type="SMART" id="SM00342">
    <property type="entry name" value="HTH_ARAC"/>
    <property type="match status" value="1"/>
</dbReference>
<dbReference type="Gene3D" id="1.10.10.60">
    <property type="entry name" value="Homeodomain-like"/>
    <property type="match status" value="1"/>
</dbReference>
<dbReference type="PANTHER" id="PTHR46796">
    <property type="entry name" value="HTH-TYPE TRANSCRIPTIONAL ACTIVATOR RHAS-RELATED"/>
    <property type="match status" value="1"/>
</dbReference>
<dbReference type="Pfam" id="PF14525">
    <property type="entry name" value="AraC_binding_2"/>
    <property type="match status" value="1"/>
</dbReference>
<dbReference type="GO" id="GO:0043565">
    <property type="term" value="F:sequence-specific DNA binding"/>
    <property type="evidence" value="ECO:0007669"/>
    <property type="project" value="InterPro"/>
</dbReference>
<proteinExistence type="predicted"/>
<dbReference type="Proteomes" id="UP000295560">
    <property type="component" value="Unassembled WGS sequence"/>
</dbReference>